<proteinExistence type="predicted"/>
<name>A0A8D9BLW7_9HEMI</name>
<organism evidence="1">
    <name type="scientific">Cacopsylla melanoneura</name>
    <dbReference type="NCBI Taxonomy" id="428564"/>
    <lineage>
        <taxon>Eukaryota</taxon>
        <taxon>Metazoa</taxon>
        <taxon>Ecdysozoa</taxon>
        <taxon>Arthropoda</taxon>
        <taxon>Hexapoda</taxon>
        <taxon>Insecta</taxon>
        <taxon>Pterygota</taxon>
        <taxon>Neoptera</taxon>
        <taxon>Paraneoptera</taxon>
        <taxon>Hemiptera</taxon>
        <taxon>Sternorrhyncha</taxon>
        <taxon>Psylloidea</taxon>
        <taxon>Psyllidae</taxon>
        <taxon>Psyllinae</taxon>
        <taxon>Cacopsylla</taxon>
    </lineage>
</organism>
<dbReference type="EMBL" id="HBUF01641883">
    <property type="protein sequence ID" value="CAG6785140.1"/>
    <property type="molecule type" value="Transcribed_RNA"/>
</dbReference>
<dbReference type="AlphaFoldDB" id="A0A8D9BLW7"/>
<reference evidence="1" key="1">
    <citation type="submission" date="2021-05" db="EMBL/GenBank/DDBJ databases">
        <authorList>
            <person name="Alioto T."/>
            <person name="Alioto T."/>
            <person name="Gomez Garrido J."/>
        </authorList>
    </citation>
    <scope>NUCLEOTIDE SEQUENCE</scope>
</reference>
<evidence type="ECO:0000313" key="1">
    <source>
        <dbReference type="EMBL" id="CAG6785140.1"/>
    </source>
</evidence>
<protein>
    <submittedName>
        <fullName evidence="1">Uncharacterized protein</fullName>
    </submittedName>
</protein>
<sequence length="100" mass="11862">MDMHTGITLVTSFEFKPINWSLATKIVRHNRSFASNDTLFFVILDHRRNSNRPHRFWTTDVIDVILDHRHIYTTEVNCTRSNVTDVNNIRHKLILESRIT</sequence>
<accession>A0A8D9BLW7</accession>